<dbReference type="GO" id="GO:0030163">
    <property type="term" value="P:protein catabolic process"/>
    <property type="evidence" value="ECO:0007669"/>
    <property type="project" value="UniProtKB-UniRule"/>
</dbReference>
<evidence type="ECO:0000256" key="1">
    <source>
        <dbReference type="ARBA" id="ARBA00022490"/>
    </source>
</evidence>
<evidence type="ECO:0000256" key="3">
    <source>
        <dbReference type="ARBA" id="ARBA00023315"/>
    </source>
</evidence>
<gene>
    <name evidence="5" type="primary">aat_3</name>
    <name evidence="4" type="synonym">aat</name>
    <name evidence="5" type="ORF">RHODGE_RHODGE_04855</name>
</gene>
<comment type="catalytic activity">
    <reaction evidence="4">
        <text>N-terminal L-lysyl-[protein] + L-leucyl-tRNA(Leu) = N-terminal L-leucyl-L-lysyl-[protein] + tRNA(Leu) + H(+)</text>
        <dbReference type="Rhea" id="RHEA:12340"/>
        <dbReference type="Rhea" id="RHEA-COMP:9613"/>
        <dbReference type="Rhea" id="RHEA-COMP:9622"/>
        <dbReference type="Rhea" id="RHEA-COMP:12670"/>
        <dbReference type="Rhea" id="RHEA-COMP:12671"/>
        <dbReference type="ChEBI" id="CHEBI:15378"/>
        <dbReference type="ChEBI" id="CHEBI:65249"/>
        <dbReference type="ChEBI" id="CHEBI:78442"/>
        <dbReference type="ChEBI" id="CHEBI:78494"/>
        <dbReference type="ChEBI" id="CHEBI:133043"/>
        <dbReference type="EC" id="2.3.2.6"/>
    </reaction>
</comment>
<dbReference type="OrthoDB" id="9790282at2"/>
<sequence length="310" mass="34459">MTELVAASVDSANTPQVSEQRQALFREPVARRVQRVVLGTAWAVQPSRIGSLPGLARLWLADLVGGGRELPDPRRPANAMGACGIVHDPTPERLVEAYGRGLFPLAHFGPLKWMSPPDRCILTFADLHIERTLRRLMRQGRYTVTFDRAFDEVMVACAGRRRGRWPLTWITPRVMRLYAELHDAGHAHSFEVWNRTGALVGGGYGVAVGGAFFGESQFSHERNTSKLGLTVLHWHLARWGFLLDDGKWPTPTTCAMGFRCVPREEFLALLGDAVARPGRTGRWVAETGPETVAHWRPEDCAHARRSSQAA</sequence>
<protein>
    <recommendedName>
        <fullName evidence="4">Leucyl/phenylalanyl-tRNA--protein transferase</fullName>
        <ecNumber evidence="4">2.3.2.6</ecNumber>
    </recommendedName>
    <alternativeName>
        <fullName evidence="4">L/F-transferase</fullName>
    </alternativeName>
    <alternativeName>
        <fullName evidence="4">Leucyltransferase</fullName>
    </alternativeName>
    <alternativeName>
        <fullName evidence="4">Phenyalanyltransferase</fullName>
    </alternativeName>
</protein>
<comment type="caution">
    <text evidence="5">The sequence shown here is derived from an EMBL/GenBank/DDBJ whole genome shotgun (WGS) entry which is preliminary data.</text>
</comment>
<evidence type="ECO:0000313" key="6">
    <source>
        <dbReference type="Proteomes" id="UP000289200"/>
    </source>
</evidence>
<comment type="catalytic activity">
    <reaction evidence="4">
        <text>L-phenylalanyl-tRNA(Phe) + an N-terminal L-alpha-aminoacyl-[protein] = an N-terminal L-phenylalanyl-L-alpha-aminoacyl-[protein] + tRNA(Phe)</text>
        <dbReference type="Rhea" id="RHEA:43632"/>
        <dbReference type="Rhea" id="RHEA-COMP:9668"/>
        <dbReference type="Rhea" id="RHEA-COMP:9699"/>
        <dbReference type="Rhea" id="RHEA-COMP:10636"/>
        <dbReference type="Rhea" id="RHEA-COMP:10637"/>
        <dbReference type="ChEBI" id="CHEBI:78442"/>
        <dbReference type="ChEBI" id="CHEBI:78531"/>
        <dbReference type="ChEBI" id="CHEBI:78597"/>
        <dbReference type="ChEBI" id="CHEBI:83561"/>
        <dbReference type="EC" id="2.3.2.6"/>
    </reaction>
</comment>
<comment type="catalytic activity">
    <reaction evidence="4">
        <text>N-terminal L-arginyl-[protein] + L-leucyl-tRNA(Leu) = N-terminal L-leucyl-L-arginyl-[protein] + tRNA(Leu) + H(+)</text>
        <dbReference type="Rhea" id="RHEA:50416"/>
        <dbReference type="Rhea" id="RHEA-COMP:9613"/>
        <dbReference type="Rhea" id="RHEA-COMP:9622"/>
        <dbReference type="Rhea" id="RHEA-COMP:12672"/>
        <dbReference type="Rhea" id="RHEA-COMP:12673"/>
        <dbReference type="ChEBI" id="CHEBI:15378"/>
        <dbReference type="ChEBI" id="CHEBI:64719"/>
        <dbReference type="ChEBI" id="CHEBI:78442"/>
        <dbReference type="ChEBI" id="CHEBI:78494"/>
        <dbReference type="ChEBI" id="CHEBI:133044"/>
        <dbReference type="EC" id="2.3.2.6"/>
    </reaction>
</comment>
<dbReference type="Pfam" id="PF03588">
    <property type="entry name" value="Leu_Phe_trans"/>
    <property type="match status" value="1"/>
</dbReference>
<dbReference type="InterPro" id="IPR004616">
    <property type="entry name" value="Leu/Phe-tRNA_Trfase"/>
</dbReference>
<evidence type="ECO:0000313" key="5">
    <source>
        <dbReference type="EMBL" id="VCU11641.1"/>
    </source>
</evidence>
<comment type="subcellular location">
    <subcellularLocation>
        <location evidence="4">Cytoplasm</location>
    </subcellularLocation>
</comment>
<dbReference type="HAMAP" id="MF_00688">
    <property type="entry name" value="Leu_Phe_trans"/>
    <property type="match status" value="1"/>
</dbReference>
<dbReference type="Proteomes" id="UP000289200">
    <property type="component" value="Unassembled WGS sequence"/>
</dbReference>
<dbReference type="EMBL" id="UWOC01000207">
    <property type="protein sequence ID" value="VCU11641.1"/>
    <property type="molecule type" value="Genomic_DNA"/>
</dbReference>
<dbReference type="GO" id="GO:0008914">
    <property type="term" value="F:leucyl-tRNA--protein transferase activity"/>
    <property type="evidence" value="ECO:0007669"/>
    <property type="project" value="UniProtKB-UniRule"/>
</dbReference>
<comment type="similarity">
    <text evidence="4">Belongs to the L/F-transferase family.</text>
</comment>
<evidence type="ECO:0000256" key="2">
    <source>
        <dbReference type="ARBA" id="ARBA00022679"/>
    </source>
</evidence>
<dbReference type="AlphaFoldDB" id="A0A3S4CKZ0"/>
<keyword evidence="3 4" id="KW-0012">Acyltransferase</keyword>
<dbReference type="InterPro" id="IPR042203">
    <property type="entry name" value="Leu/Phe-tRNA_Trfase_C"/>
</dbReference>
<dbReference type="SUPFAM" id="SSF55729">
    <property type="entry name" value="Acyl-CoA N-acyltransferases (Nat)"/>
    <property type="match status" value="1"/>
</dbReference>
<keyword evidence="1 4" id="KW-0963">Cytoplasm</keyword>
<dbReference type="InterPro" id="IPR042221">
    <property type="entry name" value="Leu/Phe-tRNA_Trfase_N"/>
</dbReference>
<comment type="function">
    <text evidence="4">Functions in the N-end rule pathway of protein degradation where it conjugates Leu, Phe and, less efficiently, Met from aminoacyl-tRNAs to the N-termini of proteins containing an N-terminal arginine or lysine.</text>
</comment>
<accession>A0A3S4CKZ0</accession>
<dbReference type="Gene3D" id="3.30.70.3550">
    <property type="entry name" value="Leucyl/phenylalanyl-tRNA-protein transferase, N-terminal domain"/>
    <property type="match status" value="1"/>
</dbReference>
<dbReference type="EC" id="2.3.2.6" evidence="4"/>
<evidence type="ECO:0000256" key="4">
    <source>
        <dbReference type="HAMAP-Rule" id="MF_00688"/>
    </source>
</evidence>
<keyword evidence="2 4" id="KW-0808">Transferase</keyword>
<dbReference type="InterPro" id="IPR016181">
    <property type="entry name" value="Acyl_CoA_acyltransferase"/>
</dbReference>
<name>A0A3S4CKZ0_9BRAD</name>
<dbReference type="Gene3D" id="3.40.630.70">
    <property type="entry name" value="Leucyl/phenylalanyl-tRNA-protein transferase, C-terminal domain"/>
    <property type="match status" value="1"/>
</dbReference>
<dbReference type="RefSeq" id="WP_129611579.1">
    <property type="nucleotide sequence ID" value="NZ_UWOC01000207.1"/>
</dbReference>
<organism evidence="5 6">
    <name type="scientific">Rhodoplanes serenus</name>
    <dbReference type="NCBI Taxonomy" id="200615"/>
    <lineage>
        <taxon>Bacteria</taxon>
        <taxon>Pseudomonadati</taxon>
        <taxon>Pseudomonadota</taxon>
        <taxon>Alphaproteobacteria</taxon>
        <taxon>Hyphomicrobiales</taxon>
        <taxon>Nitrobacteraceae</taxon>
        <taxon>Rhodoplanes</taxon>
    </lineage>
</organism>
<dbReference type="PANTHER" id="PTHR30098">
    <property type="entry name" value="LEUCYL/PHENYLALANYL-TRNA--PROTEIN TRANSFERASE"/>
    <property type="match status" value="1"/>
</dbReference>
<reference evidence="6" key="1">
    <citation type="submission" date="2018-10" db="EMBL/GenBank/DDBJ databases">
        <authorList>
            <person name="Peiro R."/>
            <person name="Begona"/>
            <person name="Cbmso G."/>
            <person name="Lopez M."/>
            <person name="Gonzalez S."/>
            <person name="Sacristan E."/>
            <person name="Castillo E."/>
        </authorList>
    </citation>
    <scope>NUCLEOTIDE SEQUENCE [LARGE SCALE GENOMIC DNA]</scope>
</reference>
<dbReference type="PANTHER" id="PTHR30098:SF2">
    <property type="entry name" value="LEUCYL_PHENYLALANYL-TRNA--PROTEIN TRANSFERASE"/>
    <property type="match status" value="1"/>
</dbReference>
<dbReference type="GO" id="GO:0005737">
    <property type="term" value="C:cytoplasm"/>
    <property type="evidence" value="ECO:0007669"/>
    <property type="project" value="UniProtKB-SubCell"/>
</dbReference>
<proteinExistence type="inferred from homology"/>
<keyword evidence="6" id="KW-1185">Reference proteome</keyword>